<gene>
    <name evidence="2" type="ORF">RR46_11870</name>
</gene>
<dbReference type="Proteomes" id="UP000053268">
    <property type="component" value="Unassembled WGS sequence"/>
</dbReference>
<evidence type="ECO:0000313" key="3">
    <source>
        <dbReference type="Proteomes" id="UP000053268"/>
    </source>
</evidence>
<evidence type="ECO:0000256" key="1">
    <source>
        <dbReference type="SAM" id="MobiDB-lite"/>
    </source>
</evidence>
<dbReference type="AlphaFoldDB" id="A0A194PN58"/>
<name>A0A194PN58_PAPXU</name>
<protein>
    <submittedName>
        <fullName evidence="2">Uncharacterized protein</fullName>
    </submittedName>
</protein>
<keyword evidence="3" id="KW-1185">Reference proteome</keyword>
<organism evidence="2 3">
    <name type="scientific">Papilio xuthus</name>
    <name type="common">Asian swallowtail butterfly</name>
    <dbReference type="NCBI Taxonomy" id="66420"/>
    <lineage>
        <taxon>Eukaryota</taxon>
        <taxon>Metazoa</taxon>
        <taxon>Ecdysozoa</taxon>
        <taxon>Arthropoda</taxon>
        <taxon>Hexapoda</taxon>
        <taxon>Insecta</taxon>
        <taxon>Pterygota</taxon>
        <taxon>Neoptera</taxon>
        <taxon>Endopterygota</taxon>
        <taxon>Lepidoptera</taxon>
        <taxon>Glossata</taxon>
        <taxon>Ditrysia</taxon>
        <taxon>Papilionoidea</taxon>
        <taxon>Papilionidae</taxon>
        <taxon>Papilioninae</taxon>
        <taxon>Papilio</taxon>
    </lineage>
</organism>
<dbReference type="EMBL" id="KQ459597">
    <property type="protein sequence ID" value="KPI94866.1"/>
    <property type="molecule type" value="Genomic_DNA"/>
</dbReference>
<feature type="region of interest" description="Disordered" evidence="1">
    <location>
        <begin position="1"/>
        <end position="23"/>
    </location>
</feature>
<reference evidence="2 3" key="1">
    <citation type="journal article" date="2015" name="Nat. Commun.">
        <title>Outbred genome sequencing and CRISPR/Cas9 gene editing in butterflies.</title>
        <authorList>
            <person name="Li X."/>
            <person name="Fan D."/>
            <person name="Zhang W."/>
            <person name="Liu G."/>
            <person name="Zhang L."/>
            <person name="Zhao L."/>
            <person name="Fang X."/>
            <person name="Chen L."/>
            <person name="Dong Y."/>
            <person name="Chen Y."/>
            <person name="Ding Y."/>
            <person name="Zhao R."/>
            <person name="Feng M."/>
            <person name="Zhu Y."/>
            <person name="Feng Y."/>
            <person name="Jiang X."/>
            <person name="Zhu D."/>
            <person name="Xiang H."/>
            <person name="Feng X."/>
            <person name="Li S."/>
            <person name="Wang J."/>
            <person name="Zhang G."/>
            <person name="Kronforst M.R."/>
            <person name="Wang W."/>
        </authorList>
    </citation>
    <scope>NUCLEOTIDE SEQUENCE [LARGE SCALE GENOMIC DNA]</scope>
    <source>
        <strain evidence="2">Ya'a_city_454_Px</strain>
        <tissue evidence="2">Whole body</tissue>
    </source>
</reference>
<proteinExistence type="predicted"/>
<feature type="compositionally biased region" description="Basic and acidic residues" evidence="1">
    <location>
        <begin position="7"/>
        <end position="23"/>
    </location>
</feature>
<sequence length="75" mass="8481">MYLPAAAREKPGAAEQRRRRAADGKCAFRMDEPTPWSAENARCTMPSSPIPPLHQVCFQRSSSCEVKDLQIIYKE</sequence>
<evidence type="ECO:0000313" key="2">
    <source>
        <dbReference type="EMBL" id="KPI94866.1"/>
    </source>
</evidence>
<accession>A0A194PN58</accession>